<dbReference type="GO" id="GO:0003676">
    <property type="term" value="F:nucleic acid binding"/>
    <property type="evidence" value="ECO:0007669"/>
    <property type="project" value="InterPro"/>
</dbReference>
<dbReference type="EMBL" id="DTMQ01000048">
    <property type="protein sequence ID" value="HGE99970.1"/>
    <property type="molecule type" value="Genomic_DNA"/>
</dbReference>
<evidence type="ECO:0000259" key="7">
    <source>
        <dbReference type="Pfam" id="PF01368"/>
    </source>
</evidence>
<feature type="domain" description="DHHA1" evidence="8">
    <location>
        <begin position="354"/>
        <end position="446"/>
    </location>
</feature>
<dbReference type="GO" id="GO:0008409">
    <property type="term" value="F:5'-3' exonuclease activity"/>
    <property type="evidence" value="ECO:0007669"/>
    <property type="project" value="InterPro"/>
</dbReference>
<dbReference type="GO" id="GO:0006281">
    <property type="term" value="P:DNA repair"/>
    <property type="evidence" value="ECO:0007669"/>
    <property type="project" value="InterPro"/>
</dbReference>
<dbReference type="InterPro" id="IPR051673">
    <property type="entry name" value="SSDNA_exonuclease_RecJ"/>
</dbReference>
<dbReference type="SUPFAM" id="SSF64182">
    <property type="entry name" value="DHH phosphoesterases"/>
    <property type="match status" value="1"/>
</dbReference>
<evidence type="ECO:0000256" key="1">
    <source>
        <dbReference type="ARBA" id="ARBA00005915"/>
    </source>
</evidence>
<proteinExistence type="inferred from homology"/>
<evidence type="ECO:0000259" key="8">
    <source>
        <dbReference type="Pfam" id="PF02272"/>
    </source>
</evidence>
<evidence type="ECO:0000256" key="6">
    <source>
        <dbReference type="SAM" id="Coils"/>
    </source>
</evidence>
<dbReference type="InterPro" id="IPR003156">
    <property type="entry name" value="DHHA1_dom"/>
</dbReference>
<accession>A0A7C3URU0</accession>
<evidence type="ECO:0000256" key="2">
    <source>
        <dbReference type="ARBA" id="ARBA00019841"/>
    </source>
</evidence>
<dbReference type="PANTHER" id="PTHR30255">
    <property type="entry name" value="SINGLE-STRANDED-DNA-SPECIFIC EXONUCLEASE RECJ"/>
    <property type="match status" value="1"/>
</dbReference>
<dbReference type="InterPro" id="IPR001667">
    <property type="entry name" value="DDH_dom"/>
</dbReference>
<evidence type="ECO:0000313" key="10">
    <source>
        <dbReference type="EMBL" id="HGE99970.1"/>
    </source>
</evidence>
<dbReference type="AlphaFoldDB" id="A0A7C3URU0"/>
<keyword evidence="5 10" id="KW-0269">Exonuclease</keyword>
<dbReference type="Gene3D" id="3.10.310.30">
    <property type="match status" value="1"/>
</dbReference>
<dbReference type="Pfam" id="PF17768">
    <property type="entry name" value="RecJ_OB"/>
    <property type="match status" value="1"/>
</dbReference>
<evidence type="ECO:0000256" key="3">
    <source>
        <dbReference type="ARBA" id="ARBA00022722"/>
    </source>
</evidence>
<protein>
    <recommendedName>
        <fullName evidence="2">Single-stranded-DNA-specific exonuclease RecJ</fullName>
    </recommendedName>
</protein>
<sequence>MEREWIFPNVLDSEVIGRLRQETNLPPSLLAILYNRGLTKKERIEEFLEPKLSHLKNPLLLPDCERAILRIKEAIDKREKILVYGDYDVDGITGTALLVRILRKIYPSVSFYLPSREKEGYGLSTTGLLFARSHGFSLIIAVDCGTTDFSSLSLAKRLGIDVIVCDHHQPRWEKGREKLPPSYALVNPKRKGMGEEDFLSGCGVAFKVIWAFLSQFGYDKTPLLENLDLVALGTICDIVPLTGENRIIARIGLTRLRRTKNLGINYLCAVSGIKKETLNSYHIGYILGPRLNACGRISDAGKAVRLLLTEEVEEAKRLAQELNEHNKERQALEKVILKEAEEMIEKEGLKERPIIVLGKPNWHEGVIGIVAQKLRDAFFCPVIILTLRDGLWKGSGRSIPGFSLYDALLENSSLLLRFGGHKYACGLTLTSENFPRLVSGLERYAEKVITPEMRKKRLVIDAEISLSEITPELLNLLRKFEPFGLENPMPLFATRGLEVVGVPRIIGKEHLKFTVRENKQKTFECLAFGRHDLILRLVPGKEGHIDIAYTFDEDNFFGKKRIKLFCEDLKIYD</sequence>
<feature type="domain" description="DDH" evidence="7">
    <location>
        <begin position="80"/>
        <end position="234"/>
    </location>
</feature>
<dbReference type="Gene3D" id="3.90.1640.30">
    <property type="match status" value="1"/>
</dbReference>
<evidence type="ECO:0000259" key="9">
    <source>
        <dbReference type="Pfam" id="PF17768"/>
    </source>
</evidence>
<evidence type="ECO:0000256" key="4">
    <source>
        <dbReference type="ARBA" id="ARBA00022801"/>
    </source>
</evidence>
<dbReference type="Pfam" id="PF01368">
    <property type="entry name" value="DHH"/>
    <property type="match status" value="1"/>
</dbReference>
<dbReference type="GO" id="GO:0006310">
    <property type="term" value="P:DNA recombination"/>
    <property type="evidence" value="ECO:0007669"/>
    <property type="project" value="InterPro"/>
</dbReference>
<dbReference type="InterPro" id="IPR004610">
    <property type="entry name" value="RecJ"/>
</dbReference>
<evidence type="ECO:0000256" key="5">
    <source>
        <dbReference type="ARBA" id="ARBA00022839"/>
    </source>
</evidence>
<reference evidence="10" key="1">
    <citation type="journal article" date="2020" name="mSystems">
        <title>Genome- and Community-Level Interaction Insights into Carbon Utilization and Element Cycling Functions of Hydrothermarchaeota in Hydrothermal Sediment.</title>
        <authorList>
            <person name="Zhou Z."/>
            <person name="Liu Y."/>
            <person name="Xu W."/>
            <person name="Pan J."/>
            <person name="Luo Z.H."/>
            <person name="Li M."/>
        </authorList>
    </citation>
    <scope>NUCLEOTIDE SEQUENCE [LARGE SCALE GENOMIC DNA]</scope>
    <source>
        <strain evidence="10">SpSt-906</strain>
    </source>
</reference>
<dbReference type="NCBIfam" id="TIGR00644">
    <property type="entry name" value="recJ"/>
    <property type="match status" value="1"/>
</dbReference>
<comment type="similarity">
    <text evidence="1">Belongs to the RecJ family.</text>
</comment>
<feature type="coiled-coil region" evidence="6">
    <location>
        <begin position="305"/>
        <end position="342"/>
    </location>
</feature>
<keyword evidence="4" id="KW-0378">Hydrolase</keyword>
<dbReference type="InterPro" id="IPR041122">
    <property type="entry name" value="RecJ_OB"/>
</dbReference>
<dbReference type="PANTHER" id="PTHR30255:SF2">
    <property type="entry name" value="SINGLE-STRANDED-DNA-SPECIFIC EXONUCLEASE RECJ"/>
    <property type="match status" value="1"/>
</dbReference>
<keyword evidence="3" id="KW-0540">Nuclease</keyword>
<name>A0A7C3URU0_UNCW3</name>
<organism evidence="10">
    <name type="scientific">candidate division WOR-3 bacterium</name>
    <dbReference type="NCBI Taxonomy" id="2052148"/>
    <lineage>
        <taxon>Bacteria</taxon>
        <taxon>Bacteria division WOR-3</taxon>
    </lineage>
</organism>
<keyword evidence="6" id="KW-0175">Coiled coil</keyword>
<comment type="caution">
    <text evidence="10">The sequence shown here is derived from an EMBL/GenBank/DDBJ whole genome shotgun (WGS) entry which is preliminary data.</text>
</comment>
<dbReference type="InterPro" id="IPR038763">
    <property type="entry name" value="DHH_sf"/>
</dbReference>
<feature type="domain" description="RecJ OB" evidence="9">
    <location>
        <begin position="460"/>
        <end position="568"/>
    </location>
</feature>
<gene>
    <name evidence="10" type="primary">recJ</name>
    <name evidence="10" type="ORF">ENX07_07895</name>
</gene>
<dbReference type="Pfam" id="PF02272">
    <property type="entry name" value="DHHA1"/>
    <property type="match status" value="1"/>
</dbReference>